<keyword evidence="4" id="KW-1185">Reference proteome</keyword>
<dbReference type="Pfam" id="PF00107">
    <property type="entry name" value="ADH_zinc_N"/>
    <property type="match status" value="1"/>
</dbReference>
<dbReference type="RefSeq" id="WP_193812806.1">
    <property type="nucleotide sequence ID" value="NZ_CP040442.1"/>
</dbReference>
<dbReference type="EMBL" id="CP040442">
    <property type="protein sequence ID" value="QOW09594.1"/>
    <property type="molecule type" value="Genomic_DNA"/>
</dbReference>
<dbReference type="InterPro" id="IPR011032">
    <property type="entry name" value="GroES-like_sf"/>
</dbReference>
<sequence length="344" mass="37327">MEHQDKNQVILLAERPAGIPTESTFELKEIGMPELKKGEVFVKLLYVSVDPGMRGFMNKGTDDAIGLKFEIGFPITSRSVAQVVESKSGEFAKGDIVSSRLPWQIYQTIDAKKVEKVDPTLGSISTAVGVLGVPGLAAYFGLEKIGEIKKGQTVVVSGAAGGVGSIAVQIAKIKGCRVIGIAGSEKKIEYLEKEIGIDVGINYKKTDDLAKAISEACPNGVDIFFDNVGGKTFDAVLGSINKHARLVICGEISDYNENHPPQGPRPHHILIQKSARMEGYVVFDFMDEFESAKKEISQWLKSGELKYRENLIEGFENIPAAFIGLFKGENIGKQMVKVSDVTSS</sequence>
<dbReference type="InterPro" id="IPR041694">
    <property type="entry name" value="ADH_N_2"/>
</dbReference>
<dbReference type="SMART" id="SM00829">
    <property type="entry name" value="PKS_ER"/>
    <property type="match status" value="1"/>
</dbReference>
<dbReference type="SUPFAM" id="SSF51735">
    <property type="entry name" value="NAD(P)-binding Rossmann-fold domains"/>
    <property type="match status" value="1"/>
</dbReference>
<feature type="domain" description="Enoyl reductase (ER)" evidence="2">
    <location>
        <begin position="18"/>
        <end position="336"/>
    </location>
</feature>
<proteinExistence type="predicted"/>
<evidence type="ECO:0000313" key="3">
    <source>
        <dbReference type="EMBL" id="QOW09594.1"/>
    </source>
</evidence>
<reference evidence="3 4" key="1">
    <citation type="submission" date="2019-05" db="EMBL/GenBank/DDBJ databases">
        <title>Chryseobacterium sp. isolated from King George Island, maritime Antarctica.</title>
        <authorList>
            <person name="Peng X."/>
        </authorList>
    </citation>
    <scope>NUCLEOTIDE SEQUENCE [LARGE SCALE GENOMIC DNA]</scope>
    <source>
        <strain evidence="3 4">7-3A</strain>
    </source>
</reference>
<dbReference type="CDD" id="cd05288">
    <property type="entry name" value="PGDH"/>
    <property type="match status" value="1"/>
</dbReference>
<dbReference type="AlphaFoldDB" id="A0A7M2Y7E7"/>
<dbReference type="PANTHER" id="PTHR43205">
    <property type="entry name" value="PROSTAGLANDIN REDUCTASE"/>
    <property type="match status" value="1"/>
</dbReference>
<dbReference type="FunFam" id="3.40.50.720:FF:000121">
    <property type="entry name" value="Prostaglandin reductase 2"/>
    <property type="match status" value="1"/>
</dbReference>
<dbReference type="InterPro" id="IPR036291">
    <property type="entry name" value="NAD(P)-bd_dom_sf"/>
</dbReference>
<dbReference type="Pfam" id="PF16884">
    <property type="entry name" value="ADH_N_2"/>
    <property type="match status" value="1"/>
</dbReference>
<dbReference type="InterPro" id="IPR045010">
    <property type="entry name" value="MDR_fam"/>
</dbReference>
<dbReference type="InterPro" id="IPR020843">
    <property type="entry name" value="ER"/>
</dbReference>
<dbReference type="InterPro" id="IPR013149">
    <property type="entry name" value="ADH-like_C"/>
</dbReference>
<dbReference type="Gene3D" id="3.40.50.720">
    <property type="entry name" value="NAD(P)-binding Rossmann-like Domain"/>
    <property type="match status" value="1"/>
</dbReference>
<keyword evidence="1" id="KW-0560">Oxidoreductase</keyword>
<dbReference type="GO" id="GO:0016628">
    <property type="term" value="F:oxidoreductase activity, acting on the CH-CH group of donors, NAD or NADP as acceptor"/>
    <property type="evidence" value="ECO:0007669"/>
    <property type="project" value="InterPro"/>
</dbReference>
<gene>
    <name evidence="3" type="ORF">Q73A0000_04040</name>
</gene>
<dbReference type="PANTHER" id="PTHR43205:SF7">
    <property type="entry name" value="PROSTAGLANDIN REDUCTASE 1"/>
    <property type="match status" value="1"/>
</dbReference>
<evidence type="ECO:0000256" key="1">
    <source>
        <dbReference type="ARBA" id="ARBA00023002"/>
    </source>
</evidence>
<dbReference type="KEGG" id="kfa:Q73A0000_04040"/>
<evidence type="ECO:0000259" key="2">
    <source>
        <dbReference type="SMART" id="SM00829"/>
    </source>
</evidence>
<organism evidence="3 4">
    <name type="scientific">Kaistella flava</name>
    <name type="common">ex Peng et al. 2021</name>
    <dbReference type="NCBI Taxonomy" id="2038776"/>
    <lineage>
        <taxon>Bacteria</taxon>
        <taxon>Pseudomonadati</taxon>
        <taxon>Bacteroidota</taxon>
        <taxon>Flavobacteriia</taxon>
        <taxon>Flavobacteriales</taxon>
        <taxon>Weeksellaceae</taxon>
        <taxon>Chryseobacterium group</taxon>
        <taxon>Kaistella</taxon>
    </lineage>
</organism>
<accession>A0A7M2Y7E7</accession>
<name>A0A7M2Y7E7_9FLAO</name>
<protein>
    <submittedName>
        <fullName evidence="3">NADP-dependent oxidoreductase</fullName>
    </submittedName>
</protein>
<dbReference type="SUPFAM" id="SSF50129">
    <property type="entry name" value="GroES-like"/>
    <property type="match status" value="2"/>
</dbReference>
<dbReference type="Gene3D" id="3.90.180.10">
    <property type="entry name" value="Medium-chain alcohol dehydrogenases, catalytic domain"/>
    <property type="match status" value="1"/>
</dbReference>
<dbReference type="Proteomes" id="UP000594195">
    <property type="component" value="Chromosome"/>
</dbReference>
<evidence type="ECO:0000313" key="4">
    <source>
        <dbReference type="Proteomes" id="UP000594195"/>
    </source>
</evidence>